<protein>
    <submittedName>
        <fullName evidence="4">Uncharacterized protein</fullName>
    </submittedName>
</protein>
<dbReference type="Proteomes" id="UP000002817">
    <property type="component" value="Unassembled WGS sequence"/>
</dbReference>
<evidence type="ECO:0000256" key="2">
    <source>
        <dbReference type="ARBA" id="ARBA00022729"/>
    </source>
</evidence>
<organism evidence="4 5">
    <name type="scientific">Vibrio orientalis CIP 102891 = ATCC 33934</name>
    <dbReference type="NCBI Taxonomy" id="675816"/>
    <lineage>
        <taxon>Bacteria</taxon>
        <taxon>Pseudomonadati</taxon>
        <taxon>Pseudomonadota</taxon>
        <taxon>Gammaproteobacteria</taxon>
        <taxon>Vibrionales</taxon>
        <taxon>Vibrionaceae</taxon>
        <taxon>Vibrio</taxon>
        <taxon>Vibrio oreintalis group</taxon>
    </lineage>
</organism>
<proteinExistence type="inferred from homology"/>
<name>F9SN69_VIBOR</name>
<evidence type="ECO:0000256" key="3">
    <source>
        <dbReference type="SAM" id="SignalP"/>
    </source>
</evidence>
<dbReference type="InterPro" id="IPR018635">
    <property type="entry name" value="UPF0319"/>
</dbReference>
<dbReference type="EMBL" id="AFWH01000002">
    <property type="protein sequence ID" value="EGU53733.1"/>
    <property type="molecule type" value="Genomic_DNA"/>
</dbReference>
<sequence length="204" mass="23461">MVKNMKSIFLFIFVLVSSTIQAAQLSVERGFEVHTINGQEVEENSESHYELKDGDNQIVFSFSGNLSTGTSSELLNTKPYVLTLDTDKNSEIEIELISRKHKRVVSALEKSAPWFVVYDQDKEIEDFQLALLPAKKGFFPYADIPALVANYNKENKIYFSDGNLVDYEQLEKVTNSKFIKLQSLYLDASPEERKQFRKWIIDIE</sequence>
<feature type="signal peptide" evidence="3">
    <location>
        <begin position="1"/>
        <end position="22"/>
    </location>
</feature>
<comment type="caution">
    <text evidence="4">The sequence shown here is derived from an EMBL/GenBank/DDBJ whole genome shotgun (WGS) entry which is preliminary data.</text>
</comment>
<dbReference type="eggNOG" id="COG3110">
    <property type="taxonomic scope" value="Bacteria"/>
</dbReference>
<feature type="chain" id="PRO_5003387053" evidence="3">
    <location>
        <begin position="23"/>
        <end position="204"/>
    </location>
</feature>
<evidence type="ECO:0000313" key="4">
    <source>
        <dbReference type="EMBL" id="EGU53733.1"/>
    </source>
</evidence>
<dbReference type="PATRIC" id="fig|675816.5.peg.398"/>
<gene>
    <name evidence="4" type="ORF">VIOR3934_03232</name>
</gene>
<evidence type="ECO:0000256" key="1">
    <source>
        <dbReference type="ARBA" id="ARBA00008490"/>
    </source>
</evidence>
<dbReference type="AlphaFoldDB" id="F9SN69"/>
<evidence type="ECO:0000313" key="5">
    <source>
        <dbReference type="Proteomes" id="UP000002817"/>
    </source>
</evidence>
<dbReference type="Pfam" id="PF09829">
    <property type="entry name" value="DUF2057"/>
    <property type="match status" value="1"/>
</dbReference>
<dbReference type="PANTHER" id="PTHR38108:SF1">
    <property type="entry name" value="UPF0319 PROTEIN YCCT"/>
    <property type="match status" value="1"/>
</dbReference>
<dbReference type="PANTHER" id="PTHR38108">
    <property type="entry name" value="UPF0319 PROTEIN YCCT"/>
    <property type="match status" value="1"/>
</dbReference>
<accession>F9SN69</accession>
<reference evidence="4 5" key="1">
    <citation type="journal article" date="2012" name="Int. J. Syst. Evol. Microbiol.">
        <title>Vibrio caribbeanicus sp. nov., isolated from the marine sponge Scleritoderma cyanea.</title>
        <authorList>
            <person name="Hoffmann M."/>
            <person name="Monday S.R."/>
            <person name="Allard M.W."/>
            <person name="Strain E.A."/>
            <person name="Whittaker P."/>
            <person name="Naum M."/>
            <person name="McCarthy P.J."/>
            <person name="Lopez J.V."/>
            <person name="Fischer M."/>
            <person name="Brown E.W."/>
        </authorList>
    </citation>
    <scope>NUCLEOTIDE SEQUENCE [LARGE SCALE GENOMIC DNA]</scope>
    <source>
        <strain evidence="5">CIP 102891 / ATCC 33934</strain>
    </source>
</reference>
<keyword evidence="2 3" id="KW-0732">Signal</keyword>
<comment type="similarity">
    <text evidence="1">Belongs to the UPF0319 family.</text>
</comment>